<dbReference type="Gene3D" id="3.90.15.10">
    <property type="entry name" value="Topoisomerase I, Chain A, domain 3"/>
    <property type="match status" value="1"/>
</dbReference>
<dbReference type="GO" id="GO:0005730">
    <property type="term" value="C:nucleolus"/>
    <property type="evidence" value="ECO:0007669"/>
    <property type="project" value="TreeGrafter"/>
</dbReference>
<dbReference type="PROSITE" id="PS52038">
    <property type="entry name" value="TOPO_IB_2"/>
    <property type="match status" value="1"/>
</dbReference>
<comment type="similarity">
    <text evidence="2 7">Belongs to the type IB topoisomerase family.</text>
</comment>
<dbReference type="InterPro" id="IPR051062">
    <property type="entry name" value="Topoisomerase_IB"/>
</dbReference>
<dbReference type="GO" id="GO:0006265">
    <property type="term" value="P:DNA topological change"/>
    <property type="evidence" value="ECO:0007669"/>
    <property type="project" value="UniProtKB-UniRule"/>
</dbReference>
<dbReference type="EC" id="5.6.2.1" evidence="3"/>
<dbReference type="Gene3D" id="1.10.132.10">
    <property type="match status" value="1"/>
</dbReference>
<evidence type="ECO:0000256" key="1">
    <source>
        <dbReference type="ARBA" id="ARBA00000213"/>
    </source>
</evidence>
<evidence type="ECO:0000256" key="5">
    <source>
        <dbReference type="ARBA" id="ARBA00023125"/>
    </source>
</evidence>
<dbReference type="InterPro" id="IPR025834">
    <property type="entry name" value="TopoI_C_dom"/>
</dbReference>
<dbReference type="PROSITE" id="PS00176">
    <property type="entry name" value="TOPO_IB_1"/>
    <property type="match status" value="1"/>
</dbReference>
<dbReference type="InterPro" id="IPR013499">
    <property type="entry name" value="TopoI_euk"/>
</dbReference>
<dbReference type="OrthoDB" id="47179at2759"/>
<evidence type="ECO:0000256" key="7">
    <source>
        <dbReference type="PROSITE-ProRule" id="PRU01382"/>
    </source>
</evidence>
<evidence type="ECO:0000256" key="6">
    <source>
        <dbReference type="ARBA" id="ARBA00023235"/>
    </source>
</evidence>
<sequence>ARMLVKTIHKIRESYEKLQKSSNQIDRQKATATYFIDILALRVGGEKDVEESADTVGCCSLRVEHLTLEPPNIINFDFLGKDSIQYLNRVTVTQQVYDNIASFMKGKKKTDDVFDKVAPSVVNEYFKEFQDDLSAKVFRTYNASVTLQSELSKLDLDKKSSMSQDQLTQYYNDANRAVAVLCNHQKAESKGHNDIMKKMEDVAKTMEKNIKALKKHAMDLESGKPIKANPDSKFPRDVPGCKKKIAETRMRLEKQKVAIQMKEDNKTVSLGTSKVNYMDPRITVAWCKKMDLAIEKVFPRTIRTKFPWAMHFKSSYVFE</sequence>
<dbReference type="PANTHER" id="PTHR10290:SF3">
    <property type="entry name" value="DNA TOPOISOMERASE 1"/>
    <property type="match status" value="1"/>
</dbReference>
<proteinExistence type="inferred from homology"/>
<dbReference type="PRINTS" id="PR00416">
    <property type="entry name" value="EUTPISMRASEI"/>
</dbReference>
<name>A0A813DH50_POLGL</name>
<dbReference type="EMBL" id="CAJNNV010001387">
    <property type="protein sequence ID" value="CAE8584937.1"/>
    <property type="molecule type" value="Genomic_DNA"/>
</dbReference>
<dbReference type="SMART" id="SM00435">
    <property type="entry name" value="TOPEUc"/>
    <property type="match status" value="1"/>
</dbReference>
<dbReference type="OMA" id="HITHESR"/>
<keyword evidence="5 7" id="KW-0238">DNA-binding</keyword>
<organism evidence="10 11">
    <name type="scientific">Polarella glacialis</name>
    <name type="common">Dinoflagellate</name>
    <dbReference type="NCBI Taxonomy" id="89957"/>
    <lineage>
        <taxon>Eukaryota</taxon>
        <taxon>Sar</taxon>
        <taxon>Alveolata</taxon>
        <taxon>Dinophyceae</taxon>
        <taxon>Suessiales</taxon>
        <taxon>Suessiaceae</taxon>
        <taxon>Polarella</taxon>
    </lineage>
</organism>
<dbReference type="InterPro" id="IPR011010">
    <property type="entry name" value="DNA_brk_join_enz"/>
</dbReference>
<protein>
    <recommendedName>
        <fullName evidence="3">DNA topoisomerase</fullName>
        <ecNumber evidence="3">5.6.2.1</ecNumber>
    </recommendedName>
</protein>
<feature type="coiled-coil region" evidence="8">
    <location>
        <begin position="196"/>
        <end position="223"/>
    </location>
</feature>
<dbReference type="GO" id="GO:0003917">
    <property type="term" value="F:DNA topoisomerase type I (single strand cut, ATP-independent) activity"/>
    <property type="evidence" value="ECO:0007669"/>
    <property type="project" value="UniProtKB-UniRule"/>
</dbReference>
<evidence type="ECO:0000256" key="2">
    <source>
        <dbReference type="ARBA" id="ARBA00006645"/>
    </source>
</evidence>
<dbReference type="GO" id="GO:0006260">
    <property type="term" value="P:DNA replication"/>
    <property type="evidence" value="ECO:0007669"/>
    <property type="project" value="TreeGrafter"/>
</dbReference>
<comment type="caution">
    <text evidence="10">The sequence shown here is derived from an EMBL/GenBank/DDBJ whole genome shotgun (WGS) entry which is preliminary data.</text>
</comment>
<dbReference type="InterPro" id="IPR014711">
    <property type="entry name" value="TopoI_cat_a-hlx-sub_euk"/>
</dbReference>
<keyword evidence="6 7" id="KW-0413">Isomerase</keyword>
<keyword evidence="8" id="KW-0175">Coiled coil</keyword>
<dbReference type="InterPro" id="IPR018521">
    <property type="entry name" value="TopoIB_AS"/>
</dbReference>
<comment type="catalytic activity">
    <reaction evidence="1 7">
        <text>ATP-independent breakage of single-stranded DNA, followed by passage and rejoining.</text>
        <dbReference type="EC" id="5.6.2.1"/>
    </reaction>
</comment>
<dbReference type="Pfam" id="PF01028">
    <property type="entry name" value="Topoisom_I"/>
    <property type="match status" value="1"/>
</dbReference>
<dbReference type="PANTHER" id="PTHR10290">
    <property type="entry name" value="DNA TOPOISOMERASE I"/>
    <property type="match status" value="1"/>
</dbReference>
<keyword evidence="11" id="KW-1185">Reference proteome</keyword>
<dbReference type="AlphaFoldDB" id="A0A813DH50"/>
<dbReference type="GO" id="GO:0005694">
    <property type="term" value="C:chromosome"/>
    <property type="evidence" value="ECO:0007669"/>
    <property type="project" value="InterPro"/>
</dbReference>
<dbReference type="GO" id="GO:0003677">
    <property type="term" value="F:DNA binding"/>
    <property type="evidence" value="ECO:0007669"/>
    <property type="project" value="UniProtKB-UniRule"/>
</dbReference>
<keyword evidence="4 7" id="KW-0799">Topoisomerase</keyword>
<dbReference type="Pfam" id="PF14370">
    <property type="entry name" value="Topo_C_assoc"/>
    <property type="match status" value="1"/>
</dbReference>
<dbReference type="InterPro" id="IPR013500">
    <property type="entry name" value="TopoI_cat_euk"/>
</dbReference>
<dbReference type="InterPro" id="IPR001631">
    <property type="entry name" value="TopoI"/>
</dbReference>
<dbReference type="InterPro" id="IPR014727">
    <property type="entry name" value="TopoI_cat_a/b-sub_euk"/>
</dbReference>
<accession>A0A813DH50</accession>
<evidence type="ECO:0000256" key="8">
    <source>
        <dbReference type="SAM" id="Coils"/>
    </source>
</evidence>
<gene>
    <name evidence="10" type="ORF">PGLA1383_LOCUS3857</name>
</gene>
<reference evidence="10" key="1">
    <citation type="submission" date="2021-02" db="EMBL/GenBank/DDBJ databases">
        <authorList>
            <person name="Dougan E. K."/>
            <person name="Rhodes N."/>
            <person name="Thang M."/>
            <person name="Chan C."/>
        </authorList>
    </citation>
    <scope>NUCLEOTIDE SEQUENCE</scope>
</reference>
<dbReference type="SUPFAM" id="SSF56349">
    <property type="entry name" value="DNA breaking-rejoining enzymes"/>
    <property type="match status" value="1"/>
</dbReference>
<evidence type="ECO:0000256" key="4">
    <source>
        <dbReference type="ARBA" id="ARBA00023029"/>
    </source>
</evidence>
<evidence type="ECO:0000256" key="3">
    <source>
        <dbReference type="ARBA" id="ARBA00012891"/>
    </source>
</evidence>
<evidence type="ECO:0000259" key="9">
    <source>
        <dbReference type="SMART" id="SM00435"/>
    </source>
</evidence>
<feature type="domain" description="DNA topoisomerase I eukaryotic-type" evidence="9">
    <location>
        <begin position="1"/>
        <end position="291"/>
    </location>
</feature>
<dbReference type="Proteomes" id="UP000654075">
    <property type="component" value="Unassembled WGS sequence"/>
</dbReference>
<dbReference type="GO" id="GO:0007059">
    <property type="term" value="P:chromosome segregation"/>
    <property type="evidence" value="ECO:0007669"/>
    <property type="project" value="TreeGrafter"/>
</dbReference>
<feature type="active site" description="O-(3'-phospho-DNA)-tyrosine intermediate" evidence="7">
    <location>
        <position position="277"/>
    </location>
</feature>
<evidence type="ECO:0000313" key="10">
    <source>
        <dbReference type="EMBL" id="CAE8584937.1"/>
    </source>
</evidence>
<evidence type="ECO:0000313" key="11">
    <source>
        <dbReference type="Proteomes" id="UP000654075"/>
    </source>
</evidence>
<feature type="non-terminal residue" evidence="10">
    <location>
        <position position="319"/>
    </location>
</feature>